<evidence type="ECO:0000313" key="2">
    <source>
        <dbReference type="Proteomes" id="UP000696931"/>
    </source>
</evidence>
<dbReference type="EMBL" id="JACRIW010000049">
    <property type="protein sequence ID" value="MBI5169368.1"/>
    <property type="molecule type" value="Genomic_DNA"/>
</dbReference>
<reference evidence="1" key="1">
    <citation type="submission" date="2020-07" db="EMBL/GenBank/DDBJ databases">
        <title>Huge and variable diversity of episymbiotic CPR bacteria and DPANN archaea in groundwater ecosystems.</title>
        <authorList>
            <person name="He C.Y."/>
            <person name="Keren R."/>
            <person name="Whittaker M."/>
            <person name="Farag I.F."/>
            <person name="Doudna J."/>
            <person name="Cate J.H.D."/>
            <person name="Banfield J.F."/>
        </authorList>
    </citation>
    <scope>NUCLEOTIDE SEQUENCE</scope>
    <source>
        <strain evidence="1">NC_groundwater_1813_Pr3_B-0.1um_71_17</strain>
    </source>
</reference>
<accession>A0A933SCR0</accession>
<dbReference type="AlphaFoldDB" id="A0A933SCR0"/>
<proteinExistence type="predicted"/>
<sequence length="391" mass="43733">MDDSQTNHLKAYGLVFWSLQQGERSEWLLNYRGGSFLLPGGAAEEREANIRGVAFENVSASAEAQIRAEIADANMESVALEKAPLIAVYIPPNTPPWDDAVTLALQYADIPYTRVWDEEVLRGDLAKYDWLHLHHEDFTGQHGKFWTSYHTMPWYIEEEAVQKAMAAKLGFAKVTQLKAAVAMGIRDYVGRGGFMFGMCSATDTYDIALAAAGLDIADAIYDGDPADPNAPRKLDYSRTLAFRDFRLEMDPFLYRFSDIDVTLEANQRGPNTVFTLFDFSAKNDPVAAMLTQNHVNAVPEFLGQSTGFRRSRLKPGVMVLAEVEGTDEVKYLHGQFGRGTFTFLGGHDPEDYQHMVGDPETKLDQFPHSPGYRLVLNNVLFPAAEKKKQKT</sequence>
<gene>
    <name evidence="1" type="ORF">HZA61_07770</name>
</gene>
<comment type="caution">
    <text evidence="1">The sequence shown here is derived from an EMBL/GenBank/DDBJ whole genome shotgun (WGS) entry which is preliminary data.</text>
</comment>
<name>A0A933SCR0_UNCEI</name>
<dbReference type="Proteomes" id="UP000696931">
    <property type="component" value="Unassembled WGS sequence"/>
</dbReference>
<organism evidence="1 2">
    <name type="scientific">Eiseniibacteriota bacterium</name>
    <dbReference type="NCBI Taxonomy" id="2212470"/>
    <lineage>
        <taxon>Bacteria</taxon>
        <taxon>Candidatus Eiseniibacteriota</taxon>
    </lineage>
</organism>
<protein>
    <submittedName>
        <fullName evidence="1">Asparagine synthetase B</fullName>
    </submittedName>
</protein>
<evidence type="ECO:0000313" key="1">
    <source>
        <dbReference type="EMBL" id="MBI5169368.1"/>
    </source>
</evidence>